<feature type="non-terminal residue" evidence="15">
    <location>
        <position position="429"/>
    </location>
</feature>
<keyword evidence="3" id="KW-0808">Transferase</keyword>
<evidence type="ECO:0000256" key="10">
    <source>
        <dbReference type="ARBA" id="ARBA00047899"/>
    </source>
</evidence>
<evidence type="ECO:0000256" key="13">
    <source>
        <dbReference type="RuleBase" id="RU000304"/>
    </source>
</evidence>
<dbReference type="PANTHER" id="PTHR27002">
    <property type="entry name" value="RECEPTOR-LIKE SERINE/THREONINE-PROTEIN KINASE SD1-8"/>
    <property type="match status" value="1"/>
</dbReference>
<proteinExistence type="inferred from homology"/>
<comment type="catalytic activity">
    <reaction evidence="10">
        <text>L-threonyl-[protein] + ATP = O-phospho-L-threonyl-[protein] + ADP + H(+)</text>
        <dbReference type="Rhea" id="RHEA:46608"/>
        <dbReference type="Rhea" id="RHEA-COMP:11060"/>
        <dbReference type="Rhea" id="RHEA-COMP:11605"/>
        <dbReference type="ChEBI" id="CHEBI:15378"/>
        <dbReference type="ChEBI" id="CHEBI:30013"/>
        <dbReference type="ChEBI" id="CHEBI:30616"/>
        <dbReference type="ChEBI" id="CHEBI:61977"/>
        <dbReference type="ChEBI" id="CHEBI:456216"/>
        <dbReference type="EC" id="2.7.11.1"/>
    </reaction>
</comment>
<gene>
    <name evidence="15" type="ORF">Gogos_022365</name>
</gene>
<evidence type="ECO:0000256" key="4">
    <source>
        <dbReference type="ARBA" id="ARBA00022729"/>
    </source>
</evidence>
<evidence type="ECO:0000256" key="9">
    <source>
        <dbReference type="ARBA" id="ARBA00023180"/>
    </source>
</evidence>
<keyword evidence="16" id="KW-1185">Reference proteome</keyword>
<evidence type="ECO:0000256" key="1">
    <source>
        <dbReference type="ARBA" id="ARBA00012513"/>
    </source>
</evidence>
<accession>A0A7J9CXL9</accession>
<dbReference type="PANTHER" id="PTHR27002:SF851">
    <property type="entry name" value="G-TYPE LECTIN S-RECEPTOR-LIKE SERINE_THREONINE-PROTEIN KINASE SD1-1"/>
    <property type="match status" value="1"/>
</dbReference>
<feature type="non-terminal residue" evidence="15">
    <location>
        <position position="1"/>
    </location>
</feature>
<keyword evidence="8" id="KW-1015">Disulfide bond</keyword>
<dbReference type="InterPro" id="IPR017441">
    <property type="entry name" value="Protein_kinase_ATP_BS"/>
</dbReference>
<dbReference type="InterPro" id="IPR000719">
    <property type="entry name" value="Prot_kinase_dom"/>
</dbReference>
<evidence type="ECO:0000256" key="6">
    <source>
        <dbReference type="ARBA" id="ARBA00022777"/>
    </source>
</evidence>
<keyword evidence="5 12" id="KW-0547">Nucleotide-binding</keyword>
<evidence type="ECO:0000256" key="2">
    <source>
        <dbReference type="ARBA" id="ARBA00022527"/>
    </source>
</evidence>
<comment type="caution">
    <text evidence="15">The sequence shown here is derived from an EMBL/GenBank/DDBJ whole genome shotgun (WGS) entry which is preliminary data.</text>
</comment>
<dbReference type="EC" id="2.7.11.1" evidence="1"/>
<keyword evidence="6" id="KW-0418">Kinase</keyword>
<keyword evidence="4" id="KW-0732">Signal</keyword>
<dbReference type="Pfam" id="PF07714">
    <property type="entry name" value="PK_Tyr_Ser-Thr"/>
    <property type="match status" value="1"/>
</dbReference>
<dbReference type="InterPro" id="IPR011009">
    <property type="entry name" value="Kinase-like_dom_sf"/>
</dbReference>
<evidence type="ECO:0000256" key="3">
    <source>
        <dbReference type="ARBA" id="ARBA00022679"/>
    </source>
</evidence>
<keyword evidence="9" id="KW-0325">Glycoprotein</keyword>
<dbReference type="GO" id="GO:0005886">
    <property type="term" value="C:plasma membrane"/>
    <property type="evidence" value="ECO:0007669"/>
    <property type="project" value="TreeGrafter"/>
</dbReference>
<comment type="similarity">
    <text evidence="13">Belongs to the protein kinase superfamily.</text>
</comment>
<evidence type="ECO:0000259" key="14">
    <source>
        <dbReference type="PROSITE" id="PS50011"/>
    </source>
</evidence>
<evidence type="ECO:0000256" key="8">
    <source>
        <dbReference type="ARBA" id="ARBA00023157"/>
    </source>
</evidence>
<dbReference type="FunFam" id="1.10.510.10:FF:000060">
    <property type="entry name" value="G-type lectin S-receptor-like serine/threonine-protein kinase"/>
    <property type="match status" value="1"/>
</dbReference>
<organism evidence="15 16">
    <name type="scientific">Gossypium gossypioides</name>
    <name type="common">Mexican cotton</name>
    <name type="synonym">Selera gossypioides</name>
    <dbReference type="NCBI Taxonomy" id="34282"/>
    <lineage>
        <taxon>Eukaryota</taxon>
        <taxon>Viridiplantae</taxon>
        <taxon>Streptophyta</taxon>
        <taxon>Embryophyta</taxon>
        <taxon>Tracheophyta</taxon>
        <taxon>Spermatophyta</taxon>
        <taxon>Magnoliopsida</taxon>
        <taxon>eudicotyledons</taxon>
        <taxon>Gunneridae</taxon>
        <taxon>Pentapetalae</taxon>
        <taxon>rosids</taxon>
        <taxon>malvids</taxon>
        <taxon>Malvales</taxon>
        <taxon>Malvaceae</taxon>
        <taxon>Malvoideae</taxon>
        <taxon>Gossypium</taxon>
    </lineage>
</organism>
<comment type="catalytic activity">
    <reaction evidence="11">
        <text>L-seryl-[protein] + ATP = O-phospho-L-seryl-[protein] + ADP + H(+)</text>
        <dbReference type="Rhea" id="RHEA:17989"/>
        <dbReference type="Rhea" id="RHEA-COMP:9863"/>
        <dbReference type="Rhea" id="RHEA-COMP:11604"/>
        <dbReference type="ChEBI" id="CHEBI:15378"/>
        <dbReference type="ChEBI" id="CHEBI:29999"/>
        <dbReference type="ChEBI" id="CHEBI:30616"/>
        <dbReference type="ChEBI" id="CHEBI:83421"/>
        <dbReference type="ChEBI" id="CHEBI:456216"/>
        <dbReference type="EC" id="2.7.11.1"/>
    </reaction>
</comment>
<protein>
    <recommendedName>
        <fullName evidence="1">non-specific serine/threonine protein kinase</fullName>
        <ecNumber evidence="1">2.7.11.1</ecNumber>
    </recommendedName>
</protein>
<dbReference type="AlphaFoldDB" id="A0A7J9CXL9"/>
<sequence length="429" mass="48272">STQQNVEEQEDNNERGKGDLEVPLFDFQKISIATNNFSLQNKLGQGGFGAVYKGILENGQEIAVKRLSKKSGQGIDEFKNEVLCISKLQHRNLVKLLGCCIEPHERLVIYEFMPNKSLDSFIFDERQRILLDWPKRYQIINGIARGLLYLHQDSRLRIIHRDLKASNILLNYEMTPKISDFGLARSFGEDEIEANTTRVVGTYGYMSPEYAIDGLFSIKSDVFSFGVLVLEIITGKRNRGFSHPDHKFNLLGHAWKLLNEGRSLELIDEKVSSSEISQVLRSIQVGLLCVQQCPKDRPDMATAVLMLSSDNIPSLPQPEEPGYFATRIVHHNCDPSFSTNLSPPSNSLSITLPGPRSSALKHIILLFMGRPVHGLGYPPKPEGLPKFWEDLGKNIKPEEWDWAKKLDPFCNNPIFSGVGNNGSRPLNPT</sequence>
<dbReference type="EMBL" id="JABEZY010183978">
    <property type="protein sequence ID" value="MBA0753192.1"/>
    <property type="molecule type" value="Genomic_DNA"/>
</dbReference>
<reference evidence="15 16" key="1">
    <citation type="journal article" date="2019" name="Genome Biol. Evol.">
        <title>Insights into the evolution of the New World diploid cottons (Gossypium, subgenus Houzingenia) based on genome sequencing.</title>
        <authorList>
            <person name="Grover C.E."/>
            <person name="Arick M.A. 2nd"/>
            <person name="Thrash A."/>
            <person name="Conover J.L."/>
            <person name="Sanders W.S."/>
            <person name="Peterson D.G."/>
            <person name="Frelichowski J.E."/>
            <person name="Scheffler J.A."/>
            <person name="Scheffler B.E."/>
            <person name="Wendel J.F."/>
        </authorList>
    </citation>
    <scope>NUCLEOTIDE SEQUENCE [LARGE SCALE GENOMIC DNA]</scope>
    <source>
        <strain evidence="15">5</strain>
        <tissue evidence="15">Leaf</tissue>
    </source>
</reference>
<dbReference type="InterPro" id="IPR008271">
    <property type="entry name" value="Ser/Thr_kinase_AS"/>
</dbReference>
<evidence type="ECO:0000313" key="15">
    <source>
        <dbReference type="EMBL" id="MBA0753192.1"/>
    </source>
</evidence>
<dbReference type="GO" id="GO:0004674">
    <property type="term" value="F:protein serine/threonine kinase activity"/>
    <property type="evidence" value="ECO:0007669"/>
    <property type="project" value="UniProtKB-KW"/>
</dbReference>
<dbReference type="InterPro" id="IPR001245">
    <property type="entry name" value="Ser-Thr/Tyr_kinase_cat_dom"/>
</dbReference>
<dbReference type="SMART" id="SM00220">
    <property type="entry name" value="S_TKc"/>
    <property type="match status" value="1"/>
</dbReference>
<dbReference type="SUPFAM" id="SSF56112">
    <property type="entry name" value="Protein kinase-like (PK-like)"/>
    <property type="match status" value="1"/>
</dbReference>
<feature type="domain" description="Protein kinase" evidence="14">
    <location>
        <begin position="37"/>
        <end position="315"/>
    </location>
</feature>
<evidence type="ECO:0000256" key="5">
    <source>
        <dbReference type="ARBA" id="ARBA00022741"/>
    </source>
</evidence>
<evidence type="ECO:0000256" key="11">
    <source>
        <dbReference type="ARBA" id="ARBA00048679"/>
    </source>
</evidence>
<dbReference type="Gene3D" id="1.10.510.10">
    <property type="entry name" value="Transferase(Phosphotransferase) domain 1"/>
    <property type="match status" value="1"/>
</dbReference>
<keyword evidence="7 12" id="KW-0067">ATP-binding</keyword>
<dbReference type="CDD" id="cd14066">
    <property type="entry name" value="STKc_IRAK"/>
    <property type="match status" value="1"/>
</dbReference>
<evidence type="ECO:0000256" key="7">
    <source>
        <dbReference type="ARBA" id="ARBA00022840"/>
    </source>
</evidence>
<dbReference type="PROSITE" id="PS50011">
    <property type="entry name" value="PROTEIN_KINASE_DOM"/>
    <property type="match status" value="1"/>
</dbReference>
<evidence type="ECO:0000256" key="12">
    <source>
        <dbReference type="PROSITE-ProRule" id="PRU10141"/>
    </source>
</evidence>
<dbReference type="FunFam" id="3.30.200.20:FF:000195">
    <property type="entry name" value="G-type lectin S-receptor-like serine/threonine-protein kinase"/>
    <property type="match status" value="1"/>
</dbReference>
<dbReference type="PROSITE" id="PS00107">
    <property type="entry name" value="PROTEIN_KINASE_ATP"/>
    <property type="match status" value="1"/>
</dbReference>
<feature type="binding site" evidence="12">
    <location>
        <position position="65"/>
    </location>
    <ligand>
        <name>ATP</name>
        <dbReference type="ChEBI" id="CHEBI:30616"/>
    </ligand>
</feature>
<keyword evidence="2 13" id="KW-0723">Serine/threonine-protein kinase</keyword>
<dbReference type="Proteomes" id="UP000593579">
    <property type="component" value="Unassembled WGS sequence"/>
</dbReference>
<dbReference type="GO" id="GO:0005524">
    <property type="term" value="F:ATP binding"/>
    <property type="evidence" value="ECO:0007669"/>
    <property type="project" value="UniProtKB-UniRule"/>
</dbReference>
<dbReference type="PROSITE" id="PS00108">
    <property type="entry name" value="PROTEIN_KINASE_ST"/>
    <property type="match status" value="1"/>
</dbReference>
<name>A0A7J9CXL9_GOSGO</name>
<dbReference type="Gene3D" id="3.30.200.20">
    <property type="entry name" value="Phosphorylase Kinase, domain 1"/>
    <property type="match status" value="1"/>
</dbReference>
<dbReference type="OrthoDB" id="4062651at2759"/>
<evidence type="ECO:0000313" key="16">
    <source>
        <dbReference type="Proteomes" id="UP000593579"/>
    </source>
</evidence>